<organism evidence="1 2">
    <name type="scientific">Halorientalis persicus</name>
    <dbReference type="NCBI Taxonomy" id="1367881"/>
    <lineage>
        <taxon>Archaea</taxon>
        <taxon>Methanobacteriati</taxon>
        <taxon>Methanobacteriota</taxon>
        <taxon>Stenosarchaea group</taxon>
        <taxon>Halobacteria</taxon>
        <taxon>Halobacteriales</taxon>
        <taxon>Haloarculaceae</taxon>
        <taxon>Halorientalis</taxon>
    </lineage>
</organism>
<gene>
    <name evidence="1" type="ORF">SAMN05216388_10565</name>
</gene>
<proteinExistence type="predicted"/>
<dbReference type="AlphaFoldDB" id="A0A1H8WEF8"/>
<dbReference type="Proteomes" id="UP000198775">
    <property type="component" value="Unassembled WGS sequence"/>
</dbReference>
<reference evidence="2" key="1">
    <citation type="submission" date="2016-10" db="EMBL/GenBank/DDBJ databases">
        <authorList>
            <person name="Varghese N."/>
            <person name="Submissions S."/>
        </authorList>
    </citation>
    <scope>NUCLEOTIDE SEQUENCE [LARGE SCALE GENOMIC DNA]</scope>
    <source>
        <strain evidence="2">IBRC-M 10043</strain>
    </source>
</reference>
<evidence type="ECO:0000313" key="1">
    <source>
        <dbReference type="EMBL" id="SEP25817.1"/>
    </source>
</evidence>
<dbReference type="EMBL" id="FOCX01000056">
    <property type="protein sequence ID" value="SEP25817.1"/>
    <property type="molecule type" value="Genomic_DNA"/>
</dbReference>
<sequence length="79" mass="9005">MWTVAADSDRDILFKLLCGCEYCFDVFFNAVSSGVSDNNPRKLVFFSKLVCFYGAEQLQINTVGNYLYLICDPDFVPQE</sequence>
<protein>
    <submittedName>
        <fullName evidence="1">Uncharacterized protein</fullName>
    </submittedName>
</protein>
<name>A0A1H8WEF8_9EURY</name>
<accession>A0A1H8WEF8</accession>
<evidence type="ECO:0000313" key="2">
    <source>
        <dbReference type="Proteomes" id="UP000198775"/>
    </source>
</evidence>
<keyword evidence="2" id="KW-1185">Reference proteome</keyword>